<dbReference type="PANTHER" id="PTHR35908:SF1">
    <property type="entry name" value="CONSERVED PROTEIN"/>
    <property type="match status" value="1"/>
</dbReference>
<dbReference type="RefSeq" id="WP_141138618.1">
    <property type="nucleotide sequence ID" value="NZ_JANCLV010000008.1"/>
</dbReference>
<dbReference type="SUPFAM" id="SSF54593">
    <property type="entry name" value="Glyoxalase/Bleomycin resistance protein/Dihydroxybiphenyl dioxygenase"/>
    <property type="match status" value="1"/>
</dbReference>
<dbReference type="InterPro" id="IPR041581">
    <property type="entry name" value="Glyoxalase_6"/>
</dbReference>
<proteinExistence type="predicted"/>
<gene>
    <name evidence="2" type="ORF">NFC73_13300</name>
</gene>
<name>A0ABT1LQG2_9MICC</name>
<dbReference type="Gene3D" id="3.10.180.10">
    <property type="entry name" value="2,3-Dihydroxybiphenyl 1,2-Dioxygenase, domain 1"/>
    <property type="match status" value="1"/>
</dbReference>
<dbReference type="InterPro" id="IPR029068">
    <property type="entry name" value="Glyas_Bleomycin-R_OHBP_Dase"/>
</dbReference>
<keyword evidence="3" id="KW-1185">Reference proteome</keyword>
<comment type="caution">
    <text evidence="2">The sequence shown here is derived from an EMBL/GenBank/DDBJ whole genome shotgun (WGS) entry which is preliminary data.</text>
</comment>
<evidence type="ECO:0000313" key="2">
    <source>
        <dbReference type="EMBL" id="MCP9000698.1"/>
    </source>
</evidence>
<dbReference type="Proteomes" id="UP001524318">
    <property type="component" value="Unassembled WGS sequence"/>
</dbReference>
<dbReference type="InterPro" id="IPR037523">
    <property type="entry name" value="VOC_core"/>
</dbReference>
<dbReference type="PROSITE" id="PS51819">
    <property type="entry name" value="VOC"/>
    <property type="match status" value="1"/>
</dbReference>
<dbReference type="Pfam" id="PF18029">
    <property type="entry name" value="Glyoxalase_6"/>
    <property type="match status" value="1"/>
</dbReference>
<organism evidence="2 3">
    <name type="scientific">Pseudarthrobacter humi</name>
    <dbReference type="NCBI Taxonomy" id="2952523"/>
    <lineage>
        <taxon>Bacteria</taxon>
        <taxon>Bacillati</taxon>
        <taxon>Actinomycetota</taxon>
        <taxon>Actinomycetes</taxon>
        <taxon>Micrococcales</taxon>
        <taxon>Micrococcaceae</taxon>
        <taxon>Pseudarthrobacter</taxon>
    </lineage>
</organism>
<dbReference type="CDD" id="cd06587">
    <property type="entry name" value="VOC"/>
    <property type="match status" value="1"/>
</dbReference>
<reference evidence="2 3" key="1">
    <citation type="submission" date="2022-06" db="EMBL/GenBank/DDBJ databases">
        <title>Pseudarthrobacter sp. strain RMG13 Genome sequencing and assembly.</title>
        <authorList>
            <person name="Kim I."/>
        </authorList>
    </citation>
    <scope>NUCLEOTIDE SEQUENCE [LARGE SCALE GENOMIC DNA]</scope>
    <source>
        <strain evidence="2 3">RMG13</strain>
    </source>
</reference>
<protein>
    <submittedName>
        <fullName evidence="2">VOC family protein</fullName>
    </submittedName>
</protein>
<dbReference type="PANTHER" id="PTHR35908">
    <property type="entry name" value="HYPOTHETICAL FUSION PROTEIN"/>
    <property type="match status" value="1"/>
</dbReference>
<dbReference type="EMBL" id="JANCLV010000008">
    <property type="protein sequence ID" value="MCP9000698.1"/>
    <property type="molecule type" value="Genomic_DNA"/>
</dbReference>
<evidence type="ECO:0000313" key="3">
    <source>
        <dbReference type="Proteomes" id="UP001524318"/>
    </source>
</evidence>
<evidence type="ECO:0000259" key="1">
    <source>
        <dbReference type="PROSITE" id="PS51819"/>
    </source>
</evidence>
<feature type="domain" description="VOC" evidence="1">
    <location>
        <begin position="4"/>
        <end position="120"/>
    </location>
</feature>
<accession>A0ABT1LQG2</accession>
<sequence length="144" mass="15777">MNLRIQSVSVDSTDPKVPADFWEKALGWRRTYEVEDEIVLEPPAGSPADGVSPDLLFVKVPEQKEIKNRLHLDLRPDDQAEEVQRLEALGASRISIGQGPEVTWVVMADPDGNEFCVLRALRSEELEAQGLVPGFSEAPGNAAG</sequence>